<protein>
    <submittedName>
        <fullName evidence="2">Vacuolar-type H+-ATPase subunit H</fullName>
    </submittedName>
</protein>
<feature type="compositionally biased region" description="Low complexity" evidence="1">
    <location>
        <begin position="241"/>
        <end position="258"/>
    </location>
</feature>
<feature type="compositionally biased region" description="Basic and acidic residues" evidence="1">
    <location>
        <begin position="50"/>
        <end position="64"/>
    </location>
</feature>
<dbReference type="RefSeq" id="WP_183210485.1">
    <property type="nucleotide sequence ID" value="NZ_JAAAMM010000005.1"/>
</dbReference>
<feature type="compositionally biased region" description="Basic and acidic residues" evidence="1">
    <location>
        <begin position="8"/>
        <end position="20"/>
    </location>
</feature>
<evidence type="ECO:0000256" key="1">
    <source>
        <dbReference type="SAM" id="MobiDB-lite"/>
    </source>
</evidence>
<dbReference type="EMBL" id="JACIEM010000005">
    <property type="protein sequence ID" value="MBB4004921.1"/>
    <property type="molecule type" value="Genomic_DNA"/>
</dbReference>
<feature type="compositionally biased region" description="Low complexity" evidence="1">
    <location>
        <begin position="171"/>
        <end position="185"/>
    </location>
</feature>
<comment type="caution">
    <text evidence="2">The sequence shown here is derived from an EMBL/GenBank/DDBJ whole genome shotgun (WGS) entry which is preliminary data.</text>
</comment>
<evidence type="ECO:0000313" key="2">
    <source>
        <dbReference type="EMBL" id="MBB4004921.1"/>
    </source>
</evidence>
<gene>
    <name evidence="2" type="ORF">GGR03_004016</name>
</gene>
<keyword evidence="3" id="KW-1185">Reference proteome</keyword>
<feature type="compositionally biased region" description="Polar residues" evidence="1">
    <location>
        <begin position="158"/>
        <end position="168"/>
    </location>
</feature>
<name>A0A7W6HH68_9HYPH</name>
<evidence type="ECO:0000313" key="3">
    <source>
        <dbReference type="Proteomes" id="UP000588647"/>
    </source>
</evidence>
<feature type="region of interest" description="Disordered" evidence="1">
    <location>
        <begin position="1"/>
        <end position="64"/>
    </location>
</feature>
<reference evidence="2 3" key="1">
    <citation type="submission" date="2020-08" db="EMBL/GenBank/DDBJ databases">
        <title>Genomic Encyclopedia of Type Strains, Phase IV (KMG-IV): sequencing the most valuable type-strain genomes for metagenomic binning, comparative biology and taxonomic classification.</title>
        <authorList>
            <person name="Goeker M."/>
        </authorList>
    </citation>
    <scope>NUCLEOTIDE SEQUENCE [LARGE SCALE GENOMIC DNA]</scope>
    <source>
        <strain evidence="2 3">DSM 103570</strain>
    </source>
</reference>
<dbReference type="AlphaFoldDB" id="A0A7W6HH68"/>
<sequence length="268" mass="27387">MSDINKSAPDRAREDLDAARNRAGQEAGAAREEARKLGETVRQQAGDLAGKAKERAYEGAETGKETVAGGLDDFAAAVRKASDELGDRDQSMASKLVREVAGGLEDASRSIHGHSIEDLTRSVASFARRRPTTFLVGAALAGVALGRFARASGEHTSQDYGDSTSSSGERPGSAAGASGYAPTYGDQPRPVEGAHPVGVDPVTGKQRHQDPAVGAATVSRPGTSNLSAGNDPLTGKPRYEGSTSGTASTSSTSPSGITPKAPGGSNVR</sequence>
<feature type="region of interest" description="Disordered" evidence="1">
    <location>
        <begin position="153"/>
        <end position="268"/>
    </location>
</feature>
<feature type="compositionally biased region" description="Basic and acidic residues" evidence="1">
    <location>
        <begin position="29"/>
        <end position="39"/>
    </location>
</feature>
<dbReference type="Proteomes" id="UP000588647">
    <property type="component" value="Unassembled WGS sequence"/>
</dbReference>
<organism evidence="2 3">
    <name type="scientific">Aurantimonas endophytica</name>
    <dbReference type="NCBI Taxonomy" id="1522175"/>
    <lineage>
        <taxon>Bacteria</taxon>
        <taxon>Pseudomonadati</taxon>
        <taxon>Pseudomonadota</taxon>
        <taxon>Alphaproteobacteria</taxon>
        <taxon>Hyphomicrobiales</taxon>
        <taxon>Aurantimonadaceae</taxon>
        <taxon>Aurantimonas</taxon>
    </lineage>
</organism>
<accession>A0A7W6HH68</accession>
<proteinExistence type="predicted"/>